<dbReference type="RefSeq" id="WP_380973100.1">
    <property type="nucleotide sequence ID" value="NZ_JBHTEF010000001.1"/>
</dbReference>
<dbReference type="SUPFAM" id="SSF102405">
    <property type="entry name" value="MCP/YpsA-like"/>
    <property type="match status" value="1"/>
</dbReference>
<dbReference type="Pfam" id="PF02481">
    <property type="entry name" value="DNA_processg_A"/>
    <property type="match status" value="1"/>
</dbReference>
<evidence type="ECO:0000256" key="1">
    <source>
        <dbReference type="ARBA" id="ARBA00006525"/>
    </source>
</evidence>
<gene>
    <name evidence="3" type="ORF">ACFQWG_05895</name>
</gene>
<reference evidence="4" key="1">
    <citation type="journal article" date="2019" name="Int. J. Syst. Evol. Microbiol.">
        <title>The Global Catalogue of Microorganisms (GCM) 10K type strain sequencing project: providing services to taxonomists for standard genome sequencing and annotation.</title>
        <authorList>
            <consortium name="The Broad Institute Genomics Platform"/>
            <consortium name="The Broad Institute Genome Sequencing Center for Infectious Disease"/>
            <person name="Wu L."/>
            <person name="Ma J."/>
        </authorList>
    </citation>
    <scope>NUCLEOTIDE SEQUENCE [LARGE SCALE GENOMIC DNA]</scope>
    <source>
        <strain evidence="4">CCUG 56698</strain>
    </source>
</reference>
<feature type="domain" description="Smf/DprA SLOG" evidence="2">
    <location>
        <begin position="89"/>
        <end position="298"/>
    </location>
</feature>
<dbReference type="InterPro" id="IPR003488">
    <property type="entry name" value="DprA"/>
</dbReference>
<evidence type="ECO:0000259" key="2">
    <source>
        <dbReference type="Pfam" id="PF02481"/>
    </source>
</evidence>
<comment type="caution">
    <text evidence="3">The sequence shown here is derived from an EMBL/GenBank/DDBJ whole genome shotgun (WGS) entry which is preliminary data.</text>
</comment>
<proteinExistence type="inferred from homology"/>
<dbReference type="EMBL" id="JBHTEF010000001">
    <property type="protein sequence ID" value="MFC7580735.1"/>
    <property type="molecule type" value="Genomic_DNA"/>
</dbReference>
<protein>
    <submittedName>
        <fullName evidence="3">DNA-processing protein DprA</fullName>
    </submittedName>
</protein>
<keyword evidence="4" id="KW-1185">Reference proteome</keyword>
<evidence type="ECO:0000313" key="3">
    <source>
        <dbReference type="EMBL" id="MFC7580735.1"/>
    </source>
</evidence>
<name>A0ABW2SKS9_9ACTO</name>
<dbReference type="Gene3D" id="3.40.50.450">
    <property type="match status" value="1"/>
</dbReference>
<dbReference type="InterPro" id="IPR057666">
    <property type="entry name" value="DrpA_SLOG"/>
</dbReference>
<dbReference type="Proteomes" id="UP001596527">
    <property type="component" value="Unassembled WGS sequence"/>
</dbReference>
<sequence>MTILSQVVQDERTARMALSMIVEPDDAVTGRLLRELGTLELFRLAEGDESMPGLSVVDAQVWRAQFQRSDARTLEQNLVAAERAGIGTLIPGDNEWPTALDDLGDRRPYVLWTRGTTSFLARPLSDLVTITGARASTSYGEHVAGQLASDLANAERLVVAGGAYGIEGAAHQAALASGGDTIAVMANGVDRMYPMGHRELLERVADLGLLISEVPPGAVPTRHRFIARARLMAALSTATVVVEAGARSGSMKVAESAQELGRMVGAVPGPVTSATSAGPHRLLRDKDCAVITDATDLYLALETRDVERGSSASLLMPERTVSSARDVRQM</sequence>
<dbReference type="PANTHER" id="PTHR43022:SF1">
    <property type="entry name" value="PROTEIN SMF"/>
    <property type="match status" value="1"/>
</dbReference>
<comment type="similarity">
    <text evidence="1">Belongs to the DprA/Smf family.</text>
</comment>
<evidence type="ECO:0000313" key="4">
    <source>
        <dbReference type="Proteomes" id="UP001596527"/>
    </source>
</evidence>
<dbReference type="PANTHER" id="PTHR43022">
    <property type="entry name" value="PROTEIN SMF"/>
    <property type="match status" value="1"/>
</dbReference>
<accession>A0ABW2SKS9</accession>
<organism evidence="3 4">
    <name type="scientific">Schaalia naturae</name>
    <dbReference type="NCBI Taxonomy" id="635203"/>
    <lineage>
        <taxon>Bacteria</taxon>
        <taxon>Bacillati</taxon>
        <taxon>Actinomycetota</taxon>
        <taxon>Actinomycetes</taxon>
        <taxon>Actinomycetales</taxon>
        <taxon>Actinomycetaceae</taxon>
        <taxon>Schaalia</taxon>
    </lineage>
</organism>